<accession>A0ABY5TTN9</accession>
<organism evidence="1 2">
    <name type="scientific">Mycobacterium ulcerans</name>
    <dbReference type="NCBI Taxonomy" id="1809"/>
    <lineage>
        <taxon>Bacteria</taxon>
        <taxon>Bacillati</taxon>
        <taxon>Actinomycetota</taxon>
        <taxon>Actinomycetes</taxon>
        <taxon>Mycobacteriales</taxon>
        <taxon>Mycobacteriaceae</taxon>
        <taxon>Mycobacterium</taxon>
        <taxon>Mycobacterium ulcerans group</taxon>
    </lineage>
</organism>
<proteinExistence type="predicted"/>
<dbReference type="RefSeq" id="WP_128145967.1">
    <property type="nucleotide sequence ID" value="NZ_CP085200.1"/>
</dbReference>
<dbReference type="Proteomes" id="UP001055253">
    <property type="component" value="Chromosome"/>
</dbReference>
<name>A0ABY5TTN9_MYCUL</name>
<gene>
    <name evidence="1" type="ORF">MJO63_25745</name>
</gene>
<dbReference type="EMBL" id="CP092429">
    <property type="protein sequence ID" value="UVY89950.1"/>
    <property type="molecule type" value="Genomic_DNA"/>
</dbReference>
<keyword evidence="2" id="KW-1185">Reference proteome</keyword>
<protein>
    <submittedName>
        <fullName evidence="1">Uncharacterized protein</fullName>
    </submittedName>
</protein>
<reference evidence="1" key="1">
    <citation type="submission" date="2022-08" db="EMBL/GenBank/DDBJ databases">
        <title>Whole genome sequencing of non-tuberculosis mycobacteria type-strains.</title>
        <authorList>
            <person name="Igarashi Y."/>
            <person name="Osugi A."/>
            <person name="Mitarai S."/>
        </authorList>
    </citation>
    <scope>NUCLEOTIDE SEQUENCE</scope>
    <source>
        <strain evidence="1">ATCC 19423</strain>
    </source>
</reference>
<evidence type="ECO:0000313" key="2">
    <source>
        <dbReference type="Proteomes" id="UP001055253"/>
    </source>
</evidence>
<evidence type="ECO:0000313" key="1">
    <source>
        <dbReference type="EMBL" id="UVY89950.1"/>
    </source>
</evidence>
<sequence length="73" mass="8107">MIHIEKGSLSTVRDACHELGCKLVKFSHHALHARATYPDRSRFAPTVPGLVALCGRKIRHVAALLPKEHQSRS</sequence>